<keyword evidence="4" id="KW-1185">Reference proteome</keyword>
<dbReference type="RefSeq" id="WP_221026407.1">
    <property type="nucleotide sequence ID" value="NZ_JAIEZQ010000003.1"/>
</dbReference>
<protein>
    <recommendedName>
        <fullName evidence="5">Lipoprotein</fullName>
    </recommendedName>
</protein>
<proteinExistence type="predicted"/>
<keyword evidence="1" id="KW-1133">Transmembrane helix</keyword>
<dbReference type="PROSITE" id="PS51257">
    <property type="entry name" value="PROKAR_LIPOPROTEIN"/>
    <property type="match status" value="1"/>
</dbReference>
<feature type="chain" id="PRO_5045524034" description="Lipoprotein" evidence="2">
    <location>
        <begin position="23"/>
        <end position="101"/>
    </location>
</feature>
<gene>
    <name evidence="3" type="ORF">K1X13_17395</name>
</gene>
<feature type="signal peptide" evidence="2">
    <location>
        <begin position="1"/>
        <end position="22"/>
    </location>
</feature>
<feature type="transmembrane region" description="Helical" evidence="1">
    <location>
        <begin position="39"/>
        <end position="58"/>
    </location>
</feature>
<keyword evidence="1" id="KW-0472">Membrane</keyword>
<comment type="caution">
    <text evidence="3">The sequence shown here is derived from an EMBL/GenBank/DDBJ whole genome shotgun (WGS) entry which is preliminary data.</text>
</comment>
<reference evidence="3 4" key="1">
    <citation type="submission" date="2021-08" db="EMBL/GenBank/DDBJ databases">
        <title>Nocardioides bacterium WL0053 sp. nov., isolated from the sediment.</title>
        <authorList>
            <person name="Wang L."/>
            <person name="Zhang D."/>
            <person name="Zhang A."/>
        </authorList>
    </citation>
    <scope>NUCLEOTIDE SEQUENCE [LARGE SCALE GENOMIC DNA]</scope>
    <source>
        <strain evidence="3 4">WL0053</strain>
    </source>
</reference>
<evidence type="ECO:0000313" key="4">
    <source>
        <dbReference type="Proteomes" id="UP000754710"/>
    </source>
</evidence>
<dbReference type="EMBL" id="JAIEZQ010000003">
    <property type="protein sequence ID" value="MBY9076612.1"/>
    <property type="molecule type" value="Genomic_DNA"/>
</dbReference>
<feature type="transmembrane region" description="Helical" evidence="1">
    <location>
        <begin position="70"/>
        <end position="91"/>
    </location>
</feature>
<evidence type="ECO:0000256" key="1">
    <source>
        <dbReference type="SAM" id="Phobius"/>
    </source>
</evidence>
<evidence type="ECO:0000256" key="2">
    <source>
        <dbReference type="SAM" id="SignalP"/>
    </source>
</evidence>
<sequence>MTRARSVVVLVAVAAFLLASCAAGPNPAVDAGQDPAGFWLGLWQGIISPVTFVISLFTDDVNIYEVRNNGNWYDFGFILGVSVAFSGAGAGGGSASRGRRG</sequence>
<evidence type="ECO:0008006" key="5">
    <source>
        <dbReference type="Google" id="ProtNLM"/>
    </source>
</evidence>
<evidence type="ECO:0000313" key="3">
    <source>
        <dbReference type="EMBL" id="MBY9076612.1"/>
    </source>
</evidence>
<keyword evidence="2" id="KW-0732">Signal</keyword>
<dbReference type="Proteomes" id="UP000754710">
    <property type="component" value="Unassembled WGS sequence"/>
</dbReference>
<organism evidence="3 4">
    <name type="scientific">Nocardioides jiangsuensis</name>
    <dbReference type="NCBI Taxonomy" id="2866161"/>
    <lineage>
        <taxon>Bacteria</taxon>
        <taxon>Bacillati</taxon>
        <taxon>Actinomycetota</taxon>
        <taxon>Actinomycetes</taxon>
        <taxon>Propionibacteriales</taxon>
        <taxon>Nocardioidaceae</taxon>
        <taxon>Nocardioides</taxon>
    </lineage>
</organism>
<name>A0ABS7RSL6_9ACTN</name>
<accession>A0ABS7RSL6</accession>
<keyword evidence="1" id="KW-0812">Transmembrane</keyword>